<dbReference type="InterPro" id="IPR011990">
    <property type="entry name" value="TPR-like_helical_dom_sf"/>
</dbReference>
<feature type="domain" description="SET" evidence="16">
    <location>
        <begin position="107"/>
        <end position="409"/>
    </location>
</feature>
<proteinExistence type="predicted"/>
<accession>A0A553P0I9</accession>
<evidence type="ECO:0000256" key="11">
    <source>
        <dbReference type="ARBA" id="ARBA00048985"/>
    </source>
</evidence>
<evidence type="ECO:0000256" key="4">
    <source>
        <dbReference type="ARBA" id="ARBA00022603"/>
    </source>
</evidence>
<feature type="domain" description="MYND-type" evidence="17">
    <location>
        <begin position="152"/>
        <end position="196"/>
    </location>
</feature>
<dbReference type="GO" id="GO:0042826">
    <property type="term" value="F:histone deacetylase binding"/>
    <property type="evidence" value="ECO:0007669"/>
    <property type="project" value="TreeGrafter"/>
</dbReference>
<dbReference type="OMA" id="ANEYDRF"/>
<evidence type="ECO:0000256" key="3">
    <source>
        <dbReference type="ARBA" id="ARBA00022490"/>
    </source>
</evidence>
<evidence type="ECO:0000256" key="8">
    <source>
        <dbReference type="ARBA" id="ARBA00022771"/>
    </source>
</evidence>
<organism evidence="18 19">
    <name type="scientific">Tigriopus californicus</name>
    <name type="common">Marine copepod</name>
    <dbReference type="NCBI Taxonomy" id="6832"/>
    <lineage>
        <taxon>Eukaryota</taxon>
        <taxon>Metazoa</taxon>
        <taxon>Ecdysozoa</taxon>
        <taxon>Arthropoda</taxon>
        <taxon>Crustacea</taxon>
        <taxon>Multicrustacea</taxon>
        <taxon>Hexanauplia</taxon>
        <taxon>Copepoda</taxon>
        <taxon>Harpacticoida</taxon>
        <taxon>Harpacticidae</taxon>
        <taxon>Tigriopus</taxon>
    </lineage>
</organism>
<dbReference type="InterPro" id="IPR002893">
    <property type="entry name" value="Znf_MYND"/>
</dbReference>
<comment type="catalytic activity">
    <reaction evidence="11">
        <text>L-lysyl-[protein] + S-adenosyl-L-methionine = N(6)-methyl-L-lysyl-[protein] + S-adenosyl-L-homocysteine + H(+)</text>
        <dbReference type="Rhea" id="RHEA:51736"/>
        <dbReference type="Rhea" id="RHEA-COMP:9752"/>
        <dbReference type="Rhea" id="RHEA-COMP:13053"/>
        <dbReference type="ChEBI" id="CHEBI:15378"/>
        <dbReference type="ChEBI" id="CHEBI:29969"/>
        <dbReference type="ChEBI" id="CHEBI:57856"/>
        <dbReference type="ChEBI" id="CHEBI:59789"/>
        <dbReference type="ChEBI" id="CHEBI:61929"/>
    </reaction>
</comment>
<evidence type="ECO:0000313" key="18">
    <source>
        <dbReference type="EMBL" id="TRY71205.1"/>
    </source>
</evidence>
<keyword evidence="7" id="KW-0479">Metal-binding</keyword>
<dbReference type="CDD" id="cd10536">
    <property type="entry name" value="SET_SMYD4"/>
    <property type="match status" value="1"/>
</dbReference>
<evidence type="ECO:0000256" key="12">
    <source>
        <dbReference type="ARBA" id="ARBA00093423"/>
    </source>
</evidence>
<dbReference type="EMBL" id="VCGU01000009">
    <property type="protein sequence ID" value="TRY71205.1"/>
    <property type="molecule type" value="Genomic_DNA"/>
</dbReference>
<evidence type="ECO:0000256" key="13">
    <source>
        <dbReference type="ARBA" id="ARBA00093635"/>
    </source>
</evidence>
<dbReference type="GO" id="GO:0005634">
    <property type="term" value="C:nucleus"/>
    <property type="evidence" value="ECO:0007669"/>
    <property type="project" value="UniProtKB-SubCell"/>
</dbReference>
<sequence length="553" mass="63603">MAVHPNRDATSWKKVFFSEFYANVRMFFSQNHEAYDEFNEIQDVEEKIRYLCRNPVVQAESEKLMATYNESRKPLKRSNVVKAKPSQKTSKPWWINPKSVQFPQMHAQLAVKDLPGKGRALVAQSKIQAGELLISESPFVHNLYYDYLDRYCFHCSRRLLCEVENGFQTCTRCQMAKFCSKDCLEASVQAYHWAECAVLEELIHDSCLGPMAPLVYRTLIKTGLEGILSTIKERDTQLDPPRYDSQDYFSVYMQATNYEKREGGEVFRRCVTSIYLSHLLQFAEFFGTIIDSGVDDGSHDERLPITTTTMMMRNAKRYDDPGSLLPKVCGVMVRHMMSCSCNAYELSELTRGAEKGLQSLELGGAVYANVSLSNHSCYPNTLRYNEGTLCIVRAVMDINKGEEITDNYGYFFQSLPKPERQTQLAKQYHFICNCRACRENWSTVKEMSGREIAFKCRHCQSPAPTTALKKCQRCRKELQLGKVGKKVENVRRFALQTAKSLTIENADKMRQIYTELLNEIKPNVILPCYDILLCEQIISHCYTIKGNFHQDQP</sequence>
<evidence type="ECO:0000313" key="19">
    <source>
        <dbReference type="Proteomes" id="UP000318571"/>
    </source>
</evidence>
<dbReference type="PROSITE" id="PS50280">
    <property type="entry name" value="SET"/>
    <property type="match status" value="1"/>
</dbReference>
<dbReference type="InterPro" id="IPR046341">
    <property type="entry name" value="SET_dom_sf"/>
</dbReference>
<dbReference type="PROSITE" id="PS01360">
    <property type="entry name" value="ZF_MYND_1"/>
    <property type="match status" value="1"/>
</dbReference>
<evidence type="ECO:0000259" key="17">
    <source>
        <dbReference type="PROSITE" id="PS50865"/>
    </source>
</evidence>
<dbReference type="GO" id="GO:0008757">
    <property type="term" value="F:S-adenosylmethionine-dependent methyltransferase activity"/>
    <property type="evidence" value="ECO:0007669"/>
    <property type="project" value="UniProtKB-ARBA"/>
</dbReference>
<dbReference type="InterPro" id="IPR044421">
    <property type="entry name" value="SMYD4_SET"/>
</dbReference>
<dbReference type="GO" id="GO:0008276">
    <property type="term" value="F:protein methyltransferase activity"/>
    <property type="evidence" value="ECO:0007669"/>
    <property type="project" value="UniProtKB-ARBA"/>
</dbReference>
<evidence type="ECO:0000256" key="14">
    <source>
        <dbReference type="ARBA" id="ARBA00093680"/>
    </source>
</evidence>
<dbReference type="GO" id="GO:0008270">
    <property type="term" value="F:zinc ion binding"/>
    <property type="evidence" value="ECO:0007669"/>
    <property type="project" value="UniProtKB-KW"/>
</dbReference>
<dbReference type="PANTHER" id="PTHR46165">
    <property type="entry name" value="SET AND MYND DOMAIN-CONTAINING PROTEIN 4"/>
    <property type="match status" value="1"/>
</dbReference>
<dbReference type="SUPFAM" id="SSF144232">
    <property type="entry name" value="HIT/MYND zinc finger-like"/>
    <property type="match status" value="1"/>
</dbReference>
<protein>
    <recommendedName>
        <fullName evidence="13">Protein-lysine N-methyltransferase SMYD4</fullName>
    </recommendedName>
    <alternativeName>
        <fullName evidence="14">SET and MYND domain-containing protein 4</fullName>
    </alternativeName>
</protein>
<evidence type="ECO:0000256" key="10">
    <source>
        <dbReference type="ARBA" id="ARBA00023242"/>
    </source>
</evidence>
<evidence type="ECO:0000256" key="6">
    <source>
        <dbReference type="ARBA" id="ARBA00022691"/>
    </source>
</evidence>
<comment type="function">
    <text evidence="12">Protein-lysine N-methyltransferase. Monomethylates PRMT5, modulating its transcriptional activity. May also act as a histone methyltransferase. Plays a critical role in cardiac development. Acts as a key epigenetic regulator of gene expression during cardiac development via its dual activities as a methyltransferase and negative regulator of HDAC1.</text>
</comment>
<dbReference type="Gene3D" id="1.25.40.10">
    <property type="entry name" value="Tetratricopeptide repeat domain"/>
    <property type="match status" value="1"/>
</dbReference>
<keyword evidence="4" id="KW-0489">Methyltransferase</keyword>
<dbReference type="InterPro" id="IPR001214">
    <property type="entry name" value="SET_dom"/>
</dbReference>
<dbReference type="Gene3D" id="1.10.220.160">
    <property type="match status" value="1"/>
</dbReference>
<dbReference type="Proteomes" id="UP000318571">
    <property type="component" value="Chromosome 9"/>
</dbReference>
<evidence type="ECO:0000256" key="15">
    <source>
        <dbReference type="PROSITE-ProRule" id="PRU00134"/>
    </source>
</evidence>
<evidence type="ECO:0000256" key="9">
    <source>
        <dbReference type="ARBA" id="ARBA00022833"/>
    </source>
</evidence>
<keyword evidence="8 15" id="KW-0863">Zinc-finger</keyword>
<keyword evidence="9" id="KW-0862">Zinc</keyword>
<dbReference type="OrthoDB" id="6381479at2759"/>
<evidence type="ECO:0000256" key="1">
    <source>
        <dbReference type="ARBA" id="ARBA00004123"/>
    </source>
</evidence>
<comment type="caution">
    <text evidence="18">The sequence shown here is derived from an EMBL/GenBank/DDBJ whole genome shotgun (WGS) entry which is preliminary data.</text>
</comment>
<dbReference type="Gene3D" id="6.10.140.2220">
    <property type="match status" value="1"/>
</dbReference>
<name>A0A553P0I9_TIGCA</name>
<gene>
    <name evidence="18" type="ORF">TCAL_08718</name>
</gene>
<dbReference type="GO" id="GO:0005737">
    <property type="term" value="C:cytoplasm"/>
    <property type="evidence" value="ECO:0007669"/>
    <property type="project" value="UniProtKB-SubCell"/>
</dbReference>
<dbReference type="GO" id="GO:0008170">
    <property type="term" value="F:N-methyltransferase activity"/>
    <property type="evidence" value="ECO:0007669"/>
    <property type="project" value="UniProtKB-ARBA"/>
</dbReference>
<keyword evidence="6" id="KW-0949">S-adenosyl-L-methionine</keyword>
<dbReference type="AlphaFoldDB" id="A0A553P0I9"/>
<dbReference type="GO" id="GO:0032259">
    <property type="term" value="P:methylation"/>
    <property type="evidence" value="ECO:0007669"/>
    <property type="project" value="UniProtKB-KW"/>
</dbReference>
<evidence type="ECO:0000256" key="2">
    <source>
        <dbReference type="ARBA" id="ARBA00004496"/>
    </source>
</evidence>
<dbReference type="Gene3D" id="2.170.270.10">
    <property type="entry name" value="SET domain"/>
    <property type="match status" value="2"/>
</dbReference>
<dbReference type="SUPFAM" id="SSF82199">
    <property type="entry name" value="SET domain"/>
    <property type="match status" value="1"/>
</dbReference>
<dbReference type="PANTHER" id="PTHR46165:SF2">
    <property type="entry name" value="SET AND MYND DOMAIN-CONTAINING PROTEIN 4"/>
    <property type="match status" value="1"/>
</dbReference>
<keyword evidence="5" id="KW-0808">Transferase</keyword>
<keyword evidence="10" id="KW-0539">Nucleus</keyword>
<dbReference type="STRING" id="6832.A0A553P0I9"/>
<dbReference type="InterPro" id="IPR052097">
    <property type="entry name" value="SET-MYND_domain_protein"/>
</dbReference>
<evidence type="ECO:0000256" key="7">
    <source>
        <dbReference type="ARBA" id="ARBA00022723"/>
    </source>
</evidence>
<reference evidence="18 19" key="1">
    <citation type="journal article" date="2018" name="Nat. Ecol. Evol.">
        <title>Genomic signatures of mitonuclear coevolution across populations of Tigriopus californicus.</title>
        <authorList>
            <person name="Barreto F.S."/>
            <person name="Watson E.T."/>
            <person name="Lima T.G."/>
            <person name="Willett C.S."/>
            <person name="Edmands S."/>
            <person name="Li W."/>
            <person name="Burton R.S."/>
        </authorList>
    </citation>
    <scope>NUCLEOTIDE SEQUENCE [LARGE SCALE GENOMIC DNA]</scope>
    <source>
        <strain evidence="18 19">San Diego</strain>
    </source>
</reference>
<keyword evidence="19" id="KW-1185">Reference proteome</keyword>
<dbReference type="PROSITE" id="PS50865">
    <property type="entry name" value="ZF_MYND_2"/>
    <property type="match status" value="1"/>
</dbReference>
<dbReference type="Pfam" id="PF00856">
    <property type="entry name" value="SET"/>
    <property type="match status" value="1"/>
</dbReference>
<keyword evidence="3" id="KW-0963">Cytoplasm</keyword>
<evidence type="ECO:0000259" key="16">
    <source>
        <dbReference type="PROSITE" id="PS50280"/>
    </source>
</evidence>
<evidence type="ECO:0000256" key="5">
    <source>
        <dbReference type="ARBA" id="ARBA00022679"/>
    </source>
</evidence>
<comment type="subcellular location">
    <subcellularLocation>
        <location evidence="2">Cytoplasm</location>
    </subcellularLocation>
    <subcellularLocation>
        <location evidence="1">Nucleus</location>
    </subcellularLocation>
</comment>